<organism evidence="2 3">
    <name type="scientific">Aplosporella prunicola CBS 121167</name>
    <dbReference type="NCBI Taxonomy" id="1176127"/>
    <lineage>
        <taxon>Eukaryota</taxon>
        <taxon>Fungi</taxon>
        <taxon>Dikarya</taxon>
        <taxon>Ascomycota</taxon>
        <taxon>Pezizomycotina</taxon>
        <taxon>Dothideomycetes</taxon>
        <taxon>Dothideomycetes incertae sedis</taxon>
        <taxon>Botryosphaeriales</taxon>
        <taxon>Aplosporellaceae</taxon>
        <taxon>Aplosporella</taxon>
    </lineage>
</organism>
<evidence type="ECO:0000313" key="3">
    <source>
        <dbReference type="Proteomes" id="UP000799438"/>
    </source>
</evidence>
<feature type="region of interest" description="Disordered" evidence="1">
    <location>
        <begin position="42"/>
        <end position="72"/>
    </location>
</feature>
<dbReference type="GeneID" id="54300791"/>
<keyword evidence="3" id="KW-1185">Reference proteome</keyword>
<name>A0A6A6BDZ4_9PEZI</name>
<sequence length="151" mass="16733">MQVYASFFGPNTFSGTGCAKPVVVALVCYFCRRPVTVVTRGPAKCSSRRETGRSSGKKKKMGTRSGQSSKDAWCRTVGCGRSSANLRSGKMHDRLAAPSYLIPDQQAGTMPRHFRQKFASVVKVRQYQHASAFCKHLNSGVNLSRRRSRRN</sequence>
<dbReference type="AlphaFoldDB" id="A0A6A6BDZ4"/>
<dbReference type="Proteomes" id="UP000799438">
    <property type="component" value="Unassembled WGS sequence"/>
</dbReference>
<dbReference type="RefSeq" id="XP_033397325.1">
    <property type="nucleotide sequence ID" value="XM_033543294.1"/>
</dbReference>
<evidence type="ECO:0000256" key="1">
    <source>
        <dbReference type="SAM" id="MobiDB-lite"/>
    </source>
</evidence>
<accession>A0A6A6BDZ4</accession>
<reference evidence="2" key="1">
    <citation type="journal article" date="2020" name="Stud. Mycol.">
        <title>101 Dothideomycetes genomes: a test case for predicting lifestyles and emergence of pathogens.</title>
        <authorList>
            <person name="Haridas S."/>
            <person name="Albert R."/>
            <person name="Binder M."/>
            <person name="Bloem J."/>
            <person name="Labutti K."/>
            <person name="Salamov A."/>
            <person name="Andreopoulos B."/>
            <person name="Baker S."/>
            <person name="Barry K."/>
            <person name="Bills G."/>
            <person name="Bluhm B."/>
            <person name="Cannon C."/>
            <person name="Castanera R."/>
            <person name="Culley D."/>
            <person name="Daum C."/>
            <person name="Ezra D."/>
            <person name="Gonzalez J."/>
            <person name="Henrissat B."/>
            <person name="Kuo A."/>
            <person name="Liang C."/>
            <person name="Lipzen A."/>
            <person name="Lutzoni F."/>
            <person name="Magnuson J."/>
            <person name="Mondo S."/>
            <person name="Nolan M."/>
            <person name="Ohm R."/>
            <person name="Pangilinan J."/>
            <person name="Park H.-J."/>
            <person name="Ramirez L."/>
            <person name="Alfaro M."/>
            <person name="Sun H."/>
            <person name="Tritt A."/>
            <person name="Yoshinaga Y."/>
            <person name="Zwiers L.-H."/>
            <person name="Turgeon B."/>
            <person name="Goodwin S."/>
            <person name="Spatafora J."/>
            <person name="Crous P."/>
            <person name="Grigoriev I."/>
        </authorList>
    </citation>
    <scope>NUCLEOTIDE SEQUENCE</scope>
    <source>
        <strain evidence="2">CBS 121167</strain>
    </source>
</reference>
<gene>
    <name evidence="2" type="ORF">K452DRAFT_30995</name>
</gene>
<evidence type="ECO:0000313" key="2">
    <source>
        <dbReference type="EMBL" id="KAF2141613.1"/>
    </source>
</evidence>
<protein>
    <submittedName>
        <fullName evidence="2">Uncharacterized protein</fullName>
    </submittedName>
</protein>
<proteinExistence type="predicted"/>
<dbReference type="EMBL" id="ML995486">
    <property type="protein sequence ID" value="KAF2141613.1"/>
    <property type="molecule type" value="Genomic_DNA"/>
</dbReference>